<dbReference type="OrthoDB" id="5535068at2759"/>
<sequence length="205" mass="23342">MKPVSTLDIKGDVIFIKIKDFEKTRLHYACPLGFMQVFVGKEEYPVMDLVDTGSELKIIIEDAEIKDSLLNRKLEMNLRGIGGHTTSLIGLAKFTQALLPSGEEKEMHFFIAKGEVHTVIGRPFLAENSIRLEFSQKKSEIFGHQEADGRRLCMPICNLLMLGWQTGPTRGMELCSIGKVKYWFRNVKLKEDEDESKSEIKSIFK</sequence>
<organism evidence="1 2">
    <name type="scientific">Austropuccinia psidii MF-1</name>
    <dbReference type="NCBI Taxonomy" id="1389203"/>
    <lineage>
        <taxon>Eukaryota</taxon>
        <taxon>Fungi</taxon>
        <taxon>Dikarya</taxon>
        <taxon>Basidiomycota</taxon>
        <taxon>Pucciniomycotina</taxon>
        <taxon>Pucciniomycetes</taxon>
        <taxon>Pucciniales</taxon>
        <taxon>Sphaerophragmiaceae</taxon>
        <taxon>Austropuccinia</taxon>
    </lineage>
</organism>
<name>A0A9Q3L5G7_9BASI</name>
<gene>
    <name evidence="1" type="ORF">O181_132692</name>
</gene>
<comment type="caution">
    <text evidence="1">The sequence shown here is derived from an EMBL/GenBank/DDBJ whole genome shotgun (WGS) entry which is preliminary data.</text>
</comment>
<reference evidence="1" key="1">
    <citation type="submission" date="2021-03" db="EMBL/GenBank/DDBJ databases">
        <title>Draft genome sequence of rust myrtle Austropuccinia psidii MF-1, a brazilian biotype.</title>
        <authorList>
            <person name="Quecine M.C."/>
            <person name="Pachon D.M.R."/>
            <person name="Bonatelli M.L."/>
            <person name="Correr F.H."/>
            <person name="Franceschini L.M."/>
            <person name="Leite T.F."/>
            <person name="Margarido G.R.A."/>
            <person name="Almeida C.A."/>
            <person name="Ferrarezi J.A."/>
            <person name="Labate C.A."/>
        </authorList>
    </citation>
    <scope>NUCLEOTIDE SEQUENCE</scope>
    <source>
        <strain evidence="1">MF-1</strain>
    </source>
</reference>
<dbReference type="AlphaFoldDB" id="A0A9Q3L5G7"/>
<evidence type="ECO:0008006" key="3">
    <source>
        <dbReference type="Google" id="ProtNLM"/>
    </source>
</evidence>
<protein>
    <recommendedName>
        <fullName evidence="3">Peptidase A2 domain-containing protein</fullName>
    </recommendedName>
</protein>
<evidence type="ECO:0000313" key="2">
    <source>
        <dbReference type="Proteomes" id="UP000765509"/>
    </source>
</evidence>
<evidence type="ECO:0000313" key="1">
    <source>
        <dbReference type="EMBL" id="MBW0592977.1"/>
    </source>
</evidence>
<proteinExistence type="predicted"/>
<dbReference type="Proteomes" id="UP000765509">
    <property type="component" value="Unassembled WGS sequence"/>
</dbReference>
<accession>A0A9Q3L5G7</accession>
<dbReference type="EMBL" id="AVOT02151490">
    <property type="protein sequence ID" value="MBW0592977.1"/>
    <property type="molecule type" value="Genomic_DNA"/>
</dbReference>
<keyword evidence="2" id="KW-1185">Reference proteome</keyword>